<organism evidence="9 10">
    <name type="scientific">Prosthecochloris aestuarii (strain DSM 271 / SK 413)</name>
    <dbReference type="NCBI Taxonomy" id="290512"/>
    <lineage>
        <taxon>Bacteria</taxon>
        <taxon>Pseudomonadati</taxon>
        <taxon>Chlorobiota</taxon>
        <taxon>Chlorobiia</taxon>
        <taxon>Chlorobiales</taxon>
        <taxon>Chlorobiaceae</taxon>
        <taxon>Prosthecochloris</taxon>
    </lineage>
</organism>
<proteinExistence type="inferred from homology"/>
<dbReference type="EC" id="5.4.99.12" evidence="4"/>
<dbReference type="GO" id="GO:0160147">
    <property type="term" value="F:tRNA pseudouridine(38-40) synthase activity"/>
    <property type="evidence" value="ECO:0007669"/>
    <property type="project" value="UniProtKB-EC"/>
</dbReference>
<dbReference type="GO" id="GO:0003723">
    <property type="term" value="F:RNA binding"/>
    <property type="evidence" value="ECO:0007669"/>
    <property type="project" value="InterPro"/>
</dbReference>
<protein>
    <recommendedName>
        <fullName evidence="4">tRNA pseudouridine synthase A</fullName>
        <ecNumber evidence="4">5.4.99.12</ecNumber>
    </recommendedName>
    <alternativeName>
        <fullName evidence="4">tRNA pseudouridine(38-40) synthase</fullName>
    </alternativeName>
    <alternativeName>
        <fullName evidence="4">tRNA pseudouridylate synthase I</fullName>
    </alternativeName>
    <alternativeName>
        <fullName evidence="4">tRNA-uridine isomerase I</fullName>
    </alternativeName>
</protein>
<keyword evidence="10" id="KW-1185">Reference proteome</keyword>
<evidence type="ECO:0000256" key="3">
    <source>
        <dbReference type="ARBA" id="ARBA00023235"/>
    </source>
</evidence>
<dbReference type="CDD" id="cd02570">
    <property type="entry name" value="PseudoU_synth_EcTruA"/>
    <property type="match status" value="1"/>
</dbReference>
<dbReference type="Pfam" id="PF01416">
    <property type="entry name" value="PseudoU_synth_1"/>
    <property type="match status" value="2"/>
</dbReference>
<evidence type="ECO:0000256" key="5">
    <source>
        <dbReference type="PIRSR" id="PIRSR001430-1"/>
    </source>
</evidence>
<evidence type="ECO:0000256" key="7">
    <source>
        <dbReference type="RuleBase" id="RU003792"/>
    </source>
</evidence>
<dbReference type="Gene3D" id="3.30.70.660">
    <property type="entry name" value="Pseudouridine synthase I, catalytic domain, C-terminal subdomain"/>
    <property type="match status" value="1"/>
</dbReference>
<reference evidence="9" key="1">
    <citation type="submission" date="2008-06" db="EMBL/GenBank/DDBJ databases">
        <title>Complete sequence of chromosome of Prosthecochloris aestuarii DSM 271.</title>
        <authorList>
            <consortium name="US DOE Joint Genome Institute"/>
            <person name="Lucas S."/>
            <person name="Copeland A."/>
            <person name="Lapidus A."/>
            <person name="Glavina del Rio T."/>
            <person name="Dalin E."/>
            <person name="Tice H."/>
            <person name="Bruce D."/>
            <person name="Goodwin L."/>
            <person name="Pitluck S."/>
            <person name="Schmutz J."/>
            <person name="Larimer F."/>
            <person name="Land M."/>
            <person name="Hauser L."/>
            <person name="Kyrpides N."/>
            <person name="Anderson I."/>
            <person name="Liu Z."/>
            <person name="Li T."/>
            <person name="Zhao F."/>
            <person name="Overmann J."/>
            <person name="Bryant D.A."/>
            <person name="Richardson P."/>
        </authorList>
    </citation>
    <scope>NUCLEOTIDE SEQUENCE [LARGE SCALE GENOMIC DNA]</scope>
    <source>
        <strain evidence="9">DSM 271</strain>
    </source>
</reference>
<dbReference type="InterPro" id="IPR001406">
    <property type="entry name" value="PsdUridine_synth_TruA"/>
</dbReference>
<name>B4S8J0_PROA2</name>
<keyword evidence="3 4" id="KW-0413">Isomerase</keyword>
<accession>B4S8J0</accession>
<evidence type="ECO:0000256" key="2">
    <source>
        <dbReference type="ARBA" id="ARBA00022694"/>
    </source>
</evidence>
<dbReference type="HAMAP" id="MF_00171">
    <property type="entry name" value="TruA"/>
    <property type="match status" value="1"/>
</dbReference>
<evidence type="ECO:0000259" key="8">
    <source>
        <dbReference type="Pfam" id="PF01416"/>
    </source>
</evidence>
<feature type="active site" description="Nucleophile" evidence="4 5">
    <location>
        <position position="48"/>
    </location>
</feature>
<dbReference type="EMBL" id="CP001108">
    <property type="protein sequence ID" value="ACF46377.1"/>
    <property type="molecule type" value="Genomic_DNA"/>
</dbReference>
<dbReference type="InterPro" id="IPR020094">
    <property type="entry name" value="TruA/RsuA/RluB/E/F_N"/>
</dbReference>
<gene>
    <name evidence="4" type="primary">truA</name>
    <name evidence="9" type="ordered locus">Paes_1355</name>
</gene>
<dbReference type="PANTHER" id="PTHR11142">
    <property type="entry name" value="PSEUDOURIDYLATE SYNTHASE"/>
    <property type="match status" value="1"/>
</dbReference>
<evidence type="ECO:0000256" key="4">
    <source>
        <dbReference type="HAMAP-Rule" id="MF_00171"/>
    </source>
</evidence>
<comment type="function">
    <text evidence="4">Formation of pseudouridine at positions 38, 39 and 40 in the anticodon stem and loop of transfer RNAs.</text>
</comment>
<dbReference type="SUPFAM" id="SSF55120">
    <property type="entry name" value="Pseudouridine synthase"/>
    <property type="match status" value="1"/>
</dbReference>
<evidence type="ECO:0000313" key="9">
    <source>
        <dbReference type="EMBL" id="ACF46377.1"/>
    </source>
</evidence>
<dbReference type="PIRSF" id="PIRSF001430">
    <property type="entry name" value="tRNA_psdUrid_synth"/>
    <property type="match status" value="1"/>
</dbReference>
<dbReference type="eggNOG" id="COG0101">
    <property type="taxonomic scope" value="Bacteria"/>
</dbReference>
<dbReference type="FunFam" id="3.30.70.580:FF:000001">
    <property type="entry name" value="tRNA pseudouridine synthase A"/>
    <property type="match status" value="1"/>
</dbReference>
<dbReference type="KEGG" id="paa:Paes_1355"/>
<dbReference type="GO" id="GO:0031119">
    <property type="term" value="P:tRNA pseudouridine synthesis"/>
    <property type="evidence" value="ECO:0007669"/>
    <property type="project" value="UniProtKB-UniRule"/>
</dbReference>
<feature type="domain" description="Pseudouridine synthase I TruA alpha/beta" evidence="8">
    <location>
        <begin position="140"/>
        <end position="233"/>
    </location>
</feature>
<dbReference type="PANTHER" id="PTHR11142:SF0">
    <property type="entry name" value="TRNA PSEUDOURIDINE SYNTHASE-LIKE 1"/>
    <property type="match status" value="1"/>
</dbReference>
<comment type="similarity">
    <text evidence="1 4 7">Belongs to the tRNA pseudouridine synthase TruA family.</text>
</comment>
<feature type="domain" description="Pseudouridine synthase I TruA alpha/beta" evidence="8">
    <location>
        <begin position="2"/>
        <end position="100"/>
    </location>
</feature>
<dbReference type="AlphaFoldDB" id="B4S8J0"/>
<keyword evidence="2 4" id="KW-0819">tRNA processing</keyword>
<comment type="catalytic activity">
    <reaction evidence="4 7">
        <text>uridine(38/39/40) in tRNA = pseudouridine(38/39/40) in tRNA</text>
        <dbReference type="Rhea" id="RHEA:22376"/>
        <dbReference type="Rhea" id="RHEA-COMP:10085"/>
        <dbReference type="Rhea" id="RHEA-COMP:10087"/>
        <dbReference type="ChEBI" id="CHEBI:65314"/>
        <dbReference type="ChEBI" id="CHEBI:65315"/>
        <dbReference type="EC" id="5.4.99.12"/>
    </reaction>
</comment>
<dbReference type="HOGENOM" id="CLU_014673_0_2_10"/>
<dbReference type="Gene3D" id="3.30.70.580">
    <property type="entry name" value="Pseudouridine synthase I, catalytic domain, N-terminal subdomain"/>
    <property type="match status" value="1"/>
</dbReference>
<evidence type="ECO:0000256" key="6">
    <source>
        <dbReference type="PIRSR" id="PIRSR001430-2"/>
    </source>
</evidence>
<dbReference type="InterPro" id="IPR020097">
    <property type="entry name" value="PsdUridine_synth_TruA_a/b_dom"/>
</dbReference>
<dbReference type="InterPro" id="IPR020103">
    <property type="entry name" value="PsdUridine_synth_cat_dom_sf"/>
</dbReference>
<comment type="caution">
    <text evidence="4">Lacks conserved residue(s) required for the propagation of feature annotation.</text>
</comment>
<dbReference type="InterPro" id="IPR020095">
    <property type="entry name" value="PsdUridine_synth_TruA_C"/>
</dbReference>
<dbReference type="RefSeq" id="WP_012505911.1">
    <property type="nucleotide sequence ID" value="NC_011059.1"/>
</dbReference>
<sequence length="237" mass="26446">MIIEYDGTDFAGWQRQDGAVSTVQGEIEAVLRRILQEAVSITGAGRTDKGVHAMGQAASFMTGSSMEAGRLCHSLNSLLPSSIRIMSLIDVDGDFHARYSALSRQYRYMLRQRESAIFRRFSGYDRASHDLDQLNSRASVLLGRHDFKAFSKSGSDTRTTCCTVSEAQWFREKEFLVFQISANRFLRSMVRYLVSATLRFSGEEISYALVSRQPIKGLLPADPAGLFLWEIGYASAG</sequence>
<evidence type="ECO:0000313" key="10">
    <source>
        <dbReference type="Proteomes" id="UP000002725"/>
    </source>
</evidence>
<feature type="binding site" evidence="4 6">
    <location>
        <position position="106"/>
    </location>
    <ligand>
        <name>substrate</name>
    </ligand>
</feature>
<evidence type="ECO:0000256" key="1">
    <source>
        <dbReference type="ARBA" id="ARBA00009375"/>
    </source>
</evidence>
<comment type="subunit">
    <text evidence="4">Homodimer.</text>
</comment>
<dbReference type="Proteomes" id="UP000002725">
    <property type="component" value="Chromosome"/>
</dbReference>
<dbReference type="STRING" id="290512.Paes_1355"/>
<dbReference type="NCBIfam" id="TIGR00071">
    <property type="entry name" value="hisT_truA"/>
    <property type="match status" value="1"/>
</dbReference>